<feature type="domain" description="Jacalin-type lectin" evidence="2">
    <location>
        <begin position="5"/>
        <end position="148"/>
    </location>
</feature>
<dbReference type="EMBL" id="PQIB02000002">
    <property type="protein sequence ID" value="RLN33473.1"/>
    <property type="molecule type" value="Genomic_DNA"/>
</dbReference>
<dbReference type="AlphaFoldDB" id="A0A3L6T7Z5"/>
<gene>
    <name evidence="3" type="ORF">C2845_PM03G23380</name>
</gene>
<evidence type="ECO:0000313" key="4">
    <source>
        <dbReference type="Proteomes" id="UP000275267"/>
    </source>
</evidence>
<name>A0A3L6T7Z5_PANMI</name>
<dbReference type="PANTHER" id="PTHR46506">
    <property type="entry name" value="OS05G0143600 PROTEIN"/>
    <property type="match status" value="1"/>
</dbReference>
<dbReference type="GO" id="GO:0030246">
    <property type="term" value="F:carbohydrate binding"/>
    <property type="evidence" value="ECO:0007669"/>
    <property type="project" value="UniProtKB-KW"/>
</dbReference>
<dbReference type="InterPro" id="IPR001229">
    <property type="entry name" value="Jacalin-like_lectin_dom"/>
</dbReference>
<reference evidence="4" key="1">
    <citation type="journal article" date="2019" name="Nat. Commun.">
        <title>The genome of broomcorn millet.</title>
        <authorList>
            <person name="Zou C."/>
            <person name="Miki D."/>
            <person name="Li D."/>
            <person name="Tang Q."/>
            <person name="Xiao L."/>
            <person name="Rajput S."/>
            <person name="Deng P."/>
            <person name="Jia W."/>
            <person name="Huang R."/>
            <person name="Zhang M."/>
            <person name="Sun Y."/>
            <person name="Hu J."/>
            <person name="Fu X."/>
            <person name="Schnable P.S."/>
            <person name="Li F."/>
            <person name="Zhang H."/>
            <person name="Feng B."/>
            <person name="Zhu X."/>
            <person name="Liu R."/>
            <person name="Schnable J.C."/>
            <person name="Zhu J.-K."/>
            <person name="Zhang H."/>
        </authorList>
    </citation>
    <scope>NUCLEOTIDE SEQUENCE [LARGE SCALE GENOMIC DNA]</scope>
</reference>
<keyword evidence="4" id="KW-1185">Reference proteome</keyword>
<evidence type="ECO:0000313" key="3">
    <source>
        <dbReference type="EMBL" id="RLN33473.1"/>
    </source>
</evidence>
<dbReference type="PROSITE" id="PS51752">
    <property type="entry name" value="JACALIN_LECTIN"/>
    <property type="match status" value="1"/>
</dbReference>
<keyword evidence="1" id="KW-0430">Lectin</keyword>
<accession>A0A3L6T7Z5</accession>
<comment type="caution">
    <text evidence="3">The sequence shown here is derived from an EMBL/GenBank/DDBJ whole genome shotgun (WGS) entry which is preliminary data.</text>
</comment>
<dbReference type="STRING" id="4540.A0A3L6T7Z5"/>
<dbReference type="InterPro" id="IPR033734">
    <property type="entry name" value="Jacalin-like_lectin_dom_plant"/>
</dbReference>
<dbReference type="Proteomes" id="UP000275267">
    <property type="component" value="Unassembled WGS sequence"/>
</dbReference>
<sequence>METPALKIGPCGGPGGYAQDIEEGPKRLEGITVRSGVVVDYIEFSYIDHADRRRSAGPWGGHGGNPHTIQLEADEFVTEIFGTVDKFDVNDDTVITSLRIVTNLQTYGPWGDGGGAPFAIPVQSGSGIVGFVGRSGAYLDAIGVYVRPI</sequence>
<dbReference type="CDD" id="cd09612">
    <property type="entry name" value="Jacalin"/>
    <property type="match status" value="1"/>
</dbReference>
<dbReference type="SMART" id="SM00915">
    <property type="entry name" value="Jacalin"/>
    <property type="match status" value="1"/>
</dbReference>
<dbReference type="Gene3D" id="2.100.10.30">
    <property type="entry name" value="Jacalin-like lectin domain"/>
    <property type="match status" value="1"/>
</dbReference>
<dbReference type="InterPro" id="IPR036404">
    <property type="entry name" value="Jacalin-like_lectin_dom_sf"/>
</dbReference>
<protein>
    <recommendedName>
        <fullName evidence="2">Jacalin-type lectin domain-containing protein</fullName>
    </recommendedName>
</protein>
<dbReference type="OrthoDB" id="693107at2759"/>
<dbReference type="SUPFAM" id="SSF51101">
    <property type="entry name" value="Mannose-binding lectins"/>
    <property type="match status" value="1"/>
</dbReference>
<evidence type="ECO:0000259" key="2">
    <source>
        <dbReference type="PROSITE" id="PS51752"/>
    </source>
</evidence>
<evidence type="ECO:0000256" key="1">
    <source>
        <dbReference type="ARBA" id="ARBA00022734"/>
    </source>
</evidence>
<organism evidence="3 4">
    <name type="scientific">Panicum miliaceum</name>
    <name type="common">Proso millet</name>
    <name type="synonym">Broomcorn millet</name>
    <dbReference type="NCBI Taxonomy" id="4540"/>
    <lineage>
        <taxon>Eukaryota</taxon>
        <taxon>Viridiplantae</taxon>
        <taxon>Streptophyta</taxon>
        <taxon>Embryophyta</taxon>
        <taxon>Tracheophyta</taxon>
        <taxon>Spermatophyta</taxon>
        <taxon>Magnoliopsida</taxon>
        <taxon>Liliopsida</taxon>
        <taxon>Poales</taxon>
        <taxon>Poaceae</taxon>
        <taxon>PACMAD clade</taxon>
        <taxon>Panicoideae</taxon>
        <taxon>Panicodae</taxon>
        <taxon>Paniceae</taxon>
        <taxon>Panicinae</taxon>
        <taxon>Panicum</taxon>
        <taxon>Panicum sect. Panicum</taxon>
    </lineage>
</organism>
<dbReference type="Pfam" id="PF01419">
    <property type="entry name" value="Jacalin"/>
    <property type="match status" value="1"/>
</dbReference>
<proteinExistence type="predicted"/>